<keyword evidence="2" id="KW-1185">Reference proteome</keyword>
<gene>
    <name evidence="1" type="ORF">CF15_03250</name>
</gene>
<comment type="caution">
    <text evidence="1">The sequence shown here is derived from an EMBL/GenBank/DDBJ whole genome shotgun (WGS) entry which is preliminary data.</text>
</comment>
<evidence type="ECO:0000313" key="2">
    <source>
        <dbReference type="Proteomes" id="UP000053352"/>
    </source>
</evidence>
<evidence type="ECO:0000313" key="1">
    <source>
        <dbReference type="EMBL" id="KSW11831.1"/>
    </source>
</evidence>
<dbReference type="AlphaFoldDB" id="A0A0V8RUU1"/>
<name>A0A0V8RUU1_PYROC</name>
<proteinExistence type="predicted"/>
<dbReference type="EMBL" id="LNTB01000001">
    <property type="protein sequence ID" value="KSW11831.1"/>
    <property type="molecule type" value="Genomic_DNA"/>
</dbReference>
<protein>
    <submittedName>
        <fullName evidence="1">Uncharacterized protein</fullName>
    </submittedName>
</protein>
<reference evidence="1 2" key="1">
    <citation type="submission" date="2015-11" db="EMBL/GenBank/DDBJ databases">
        <title>Genome sequence of Pyrodictium occultum PL-19, a marine hyperthermophilic archaeon isolated from Volcano, Italy.</title>
        <authorList>
            <person name="Utturkar S."/>
            <person name="Huber H."/>
            <person name="Leptihn S."/>
            <person name="Brown S."/>
            <person name="Stetter K.O."/>
            <person name="Podar M."/>
        </authorList>
    </citation>
    <scope>NUCLEOTIDE SEQUENCE [LARGE SCALE GENOMIC DNA]</scope>
    <source>
        <strain evidence="1 2">PL-19</strain>
    </source>
</reference>
<organism evidence="1 2">
    <name type="scientific">Pyrodictium occultum</name>
    <dbReference type="NCBI Taxonomy" id="2309"/>
    <lineage>
        <taxon>Archaea</taxon>
        <taxon>Thermoproteota</taxon>
        <taxon>Thermoprotei</taxon>
        <taxon>Desulfurococcales</taxon>
        <taxon>Pyrodictiaceae</taxon>
        <taxon>Pyrodictium</taxon>
    </lineage>
</organism>
<dbReference type="Proteomes" id="UP000053352">
    <property type="component" value="Unassembled WGS sequence"/>
</dbReference>
<accession>A0A0V8RUU1</accession>
<sequence>MKLEARRLEEPQLRQIEVAVQETGVDPLEALFGTPRLRVYSERPFLILARKPRDPRYDYIELLKRVLREVYRVSWRAPLYSQHIARRLTEYQLAMMRAGMTIYVLDLDELGVEEGSVDKITASSHLARSLEDRVREAYAQGFGFLVVYASQPALKAIERIWEPRIGSRGMLYTRLPPPLETSIVEDDTVFEMVAAMYGLSSDDLGEASSLVDAVMMAEHRYYSYLESMASDPTLALLARPAGDEEEARPEEGFMHYAFKMAVLSYLLEAGFDESGLAVEERVASAVTVDILARRGWYSKLAVEVETLYGSGNPVARLSSVIRDRLAMGYRVWLVVPPLQASIYAPHLRVLAGKYAGVENVEIYTLDMSTGSLVPLKEHLDRLERLAAKLPRAGLADKG</sequence>